<dbReference type="STRING" id="1802363.A2682_02845"/>
<evidence type="ECO:0000313" key="4">
    <source>
        <dbReference type="EMBL" id="OHA48350.1"/>
    </source>
</evidence>
<sequence>MNIGIHAVAAFRVQPTGVERYLCELLRSMATLPDASTHRFLLYTNQQPTTHHQSHVMSGGLSGAGRWEIRVLRALLMWTQLRLSWEMLRFPPDVLFSPAQALPRALPKSSVATVHGVEFLHVPDRYPATRRRYLDFITRDALRRSRAVIVPSDATKGDLLRFYDANPEKVHVVPHGLPVFLSKEELHIASPPPAPYFLYLGRLELNKNVDGIVRAFTRFRKRTGVTAPELMLAGTPGFGFRRIRGLIGRSSARDGIHLRGYVSESEKQALLRGAVALLFPSWAEGFGFPILEAHMAGVPVVTSSVTAMPEVAGRRGALFVVPGADDELTEAMERLNEDRALRRNLIISGQQNIERFSWERAAAATLRILTEAAA</sequence>
<evidence type="ECO:0000259" key="2">
    <source>
        <dbReference type="Pfam" id="PF00534"/>
    </source>
</evidence>
<dbReference type="PANTHER" id="PTHR46401:SF2">
    <property type="entry name" value="GLYCOSYLTRANSFERASE WBBK-RELATED"/>
    <property type="match status" value="1"/>
</dbReference>
<dbReference type="GO" id="GO:0016757">
    <property type="term" value="F:glycosyltransferase activity"/>
    <property type="evidence" value="ECO:0007669"/>
    <property type="project" value="InterPro"/>
</dbReference>
<reference evidence="4 5" key="1">
    <citation type="journal article" date="2016" name="Nat. Commun.">
        <title>Thousands of microbial genomes shed light on interconnected biogeochemical processes in an aquifer system.</title>
        <authorList>
            <person name="Anantharaman K."/>
            <person name="Brown C.T."/>
            <person name="Hug L.A."/>
            <person name="Sharon I."/>
            <person name="Castelle C.J."/>
            <person name="Probst A.J."/>
            <person name="Thomas B.C."/>
            <person name="Singh A."/>
            <person name="Wilkins M.J."/>
            <person name="Karaoz U."/>
            <person name="Brodie E.L."/>
            <person name="Williams K.H."/>
            <person name="Hubbard S.S."/>
            <person name="Banfield J.F."/>
        </authorList>
    </citation>
    <scope>NUCLEOTIDE SEQUENCE [LARGE SCALE GENOMIC DNA]</scope>
    <source>
        <strain evidence="5">RIFCSPHIGHO2_01_FULL_58_15</strain>
    </source>
</reference>
<proteinExistence type="predicted"/>
<accession>A0A1G2PJ45</accession>
<dbReference type="PANTHER" id="PTHR46401">
    <property type="entry name" value="GLYCOSYLTRANSFERASE WBBK-RELATED"/>
    <property type="match status" value="1"/>
</dbReference>
<name>A0A1G2PJ45_TERXR</name>
<dbReference type="Proteomes" id="UP000178690">
    <property type="component" value="Unassembled WGS sequence"/>
</dbReference>
<organism evidence="4 5">
    <name type="scientific">Terrybacteria sp. (strain RIFCSPHIGHO2_01_FULL_58_15)</name>
    <dbReference type="NCBI Taxonomy" id="1802363"/>
    <lineage>
        <taxon>Bacteria</taxon>
        <taxon>Candidatus Terryibacteriota</taxon>
    </lineage>
</organism>
<protein>
    <recommendedName>
        <fullName evidence="6">Glycosyltransferase subfamily 4-like N-terminal domain-containing protein</fullName>
    </recommendedName>
</protein>
<evidence type="ECO:0008006" key="6">
    <source>
        <dbReference type="Google" id="ProtNLM"/>
    </source>
</evidence>
<evidence type="ECO:0000256" key="1">
    <source>
        <dbReference type="ARBA" id="ARBA00022679"/>
    </source>
</evidence>
<dbReference type="EMBL" id="MHST01000021">
    <property type="protein sequence ID" value="OHA48350.1"/>
    <property type="molecule type" value="Genomic_DNA"/>
</dbReference>
<gene>
    <name evidence="4" type="ORF">A2682_02845</name>
</gene>
<dbReference type="InterPro" id="IPR001296">
    <property type="entry name" value="Glyco_trans_1"/>
</dbReference>
<dbReference type="AlphaFoldDB" id="A0A1G2PJ45"/>
<evidence type="ECO:0000313" key="5">
    <source>
        <dbReference type="Proteomes" id="UP000178690"/>
    </source>
</evidence>
<feature type="domain" description="Glycosyltransferase subfamily 4-like N-terminal" evidence="3">
    <location>
        <begin position="16"/>
        <end position="177"/>
    </location>
</feature>
<keyword evidence="1" id="KW-0808">Transferase</keyword>
<comment type="caution">
    <text evidence="4">The sequence shown here is derived from an EMBL/GenBank/DDBJ whole genome shotgun (WGS) entry which is preliminary data.</text>
</comment>
<feature type="domain" description="Glycosyl transferase family 1" evidence="2">
    <location>
        <begin position="191"/>
        <end position="350"/>
    </location>
</feature>
<dbReference type="SUPFAM" id="SSF53756">
    <property type="entry name" value="UDP-Glycosyltransferase/glycogen phosphorylase"/>
    <property type="match status" value="1"/>
</dbReference>
<dbReference type="CDD" id="cd03809">
    <property type="entry name" value="GT4_MtfB-like"/>
    <property type="match status" value="1"/>
</dbReference>
<dbReference type="Pfam" id="PF00534">
    <property type="entry name" value="Glycos_transf_1"/>
    <property type="match status" value="1"/>
</dbReference>
<dbReference type="GO" id="GO:0009103">
    <property type="term" value="P:lipopolysaccharide biosynthetic process"/>
    <property type="evidence" value="ECO:0007669"/>
    <property type="project" value="TreeGrafter"/>
</dbReference>
<dbReference type="Gene3D" id="3.40.50.2000">
    <property type="entry name" value="Glycogen Phosphorylase B"/>
    <property type="match status" value="2"/>
</dbReference>
<dbReference type="Pfam" id="PF13439">
    <property type="entry name" value="Glyco_transf_4"/>
    <property type="match status" value="1"/>
</dbReference>
<evidence type="ECO:0000259" key="3">
    <source>
        <dbReference type="Pfam" id="PF13439"/>
    </source>
</evidence>
<dbReference type="InterPro" id="IPR028098">
    <property type="entry name" value="Glyco_trans_4-like_N"/>
</dbReference>